<reference evidence="2" key="1">
    <citation type="journal article" date="2020" name="Stud. Mycol.">
        <title>101 Dothideomycetes genomes: A test case for predicting lifestyles and emergence of pathogens.</title>
        <authorList>
            <person name="Haridas S."/>
            <person name="Albert R."/>
            <person name="Binder M."/>
            <person name="Bloem J."/>
            <person name="LaButti K."/>
            <person name="Salamov A."/>
            <person name="Andreopoulos B."/>
            <person name="Baker S."/>
            <person name="Barry K."/>
            <person name="Bills G."/>
            <person name="Bluhm B."/>
            <person name="Cannon C."/>
            <person name="Castanera R."/>
            <person name="Culley D."/>
            <person name="Daum C."/>
            <person name="Ezra D."/>
            <person name="Gonzalez J."/>
            <person name="Henrissat B."/>
            <person name="Kuo A."/>
            <person name="Liang C."/>
            <person name="Lipzen A."/>
            <person name="Lutzoni F."/>
            <person name="Magnuson J."/>
            <person name="Mondo S."/>
            <person name="Nolan M."/>
            <person name="Ohm R."/>
            <person name="Pangilinan J."/>
            <person name="Park H.-J."/>
            <person name="Ramirez L."/>
            <person name="Alfaro M."/>
            <person name="Sun H."/>
            <person name="Tritt A."/>
            <person name="Yoshinaga Y."/>
            <person name="Zwiers L.-H."/>
            <person name="Turgeon B."/>
            <person name="Goodwin S."/>
            <person name="Spatafora J."/>
            <person name="Crous P."/>
            <person name="Grigoriev I."/>
        </authorList>
    </citation>
    <scope>NUCLEOTIDE SEQUENCE [LARGE SCALE GENOMIC DNA]</scope>
    <source>
        <strain evidence="2">CBS 304.66</strain>
    </source>
</reference>
<name>A0A9P4JXD6_9PLEO</name>
<feature type="non-terminal residue" evidence="1">
    <location>
        <position position="1"/>
    </location>
</feature>
<dbReference type="EMBL" id="ML986767">
    <property type="protein sequence ID" value="KAF2258368.1"/>
    <property type="molecule type" value="Genomic_DNA"/>
</dbReference>
<dbReference type="AlphaFoldDB" id="A0A9P4JXD6"/>
<comment type="caution">
    <text evidence="1">The sequence shown here is derived from an EMBL/GenBank/DDBJ whole genome shotgun (WGS) entry which is preliminary data.</text>
</comment>
<gene>
    <name evidence="1" type="ORF">CC78DRAFT_478934</name>
</gene>
<keyword evidence="2" id="KW-1185">Reference proteome</keyword>
<dbReference type="OrthoDB" id="3799394at2759"/>
<proteinExistence type="predicted"/>
<dbReference type="Proteomes" id="UP000800093">
    <property type="component" value="Unassembled WGS sequence"/>
</dbReference>
<protein>
    <submittedName>
        <fullName evidence="1">Uncharacterized protein</fullName>
    </submittedName>
</protein>
<sequence>SSTKPPTPSGTHAICGGGRANFLLCDEGYICIKEPGNPGCGPECDGYGICVKDKMCGGIAAFECEEPGQQCVDDPRDSCDPKNGGWDCGGLCVYEQYL</sequence>
<accession>A0A9P4JXD6</accession>
<evidence type="ECO:0000313" key="1">
    <source>
        <dbReference type="EMBL" id="KAF2258368.1"/>
    </source>
</evidence>
<evidence type="ECO:0000313" key="2">
    <source>
        <dbReference type="Proteomes" id="UP000800093"/>
    </source>
</evidence>
<organism evidence="1 2">
    <name type="scientific">Lojkania enalia</name>
    <dbReference type="NCBI Taxonomy" id="147567"/>
    <lineage>
        <taxon>Eukaryota</taxon>
        <taxon>Fungi</taxon>
        <taxon>Dikarya</taxon>
        <taxon>Ascomycota</taxon>
        <taxon>Pezizomycotina</taxon>
        <taxon>Dothideomycetes</taxon>
        <taxon>Pleosporomycetidae</taxon>
        <taxon>Pleosporales</taxon>
        <taxon>Pleosporales incertae sedis</taxon>
        <taxon>Lojkania</taxon>
    </lineage>
</organism>